<protein>
    <submittedName>
        <fullName evidence="8">2,5-diketo-D-gluconate reductase B</fullName>
    </submittedName>
</protein>
<dbReference type="PANTHER" id="PTHR43827">
    <property type="entry name" value="2,5-DIKETO-D-GLUCONIC ACID REDUCTASE"/>
    <property type="match status" value="1"/>
</dbReference>
<name>A0A2T5V5Q4_9HYPH</name>
<evidence type="ECO:0000313" key="8">
    <source>
        <dbReference type="EMBL" id="PTW59080.1"/>
    </source>
</evidence>
<accession>A0A2T5V5Q4</accession>
<feature type="binding site" evidence="5">
    <location>
        <position position="105"/>
    </location>
    <ligand>
        <name>substrate</name>
    </ligand>
</feature>
<evidence type="ECO:0000259" key="7">
    <source>
        <dbReference type="Pfam" id="PF00248"/>
    </source>
</evidence>
<dbReference type="PRINTS" id="PR00069">
    <property type="entry name" value="ALDKETRDTASE"/>
</dbReference>
<dbReference type="PIRSF" id="PIRSF000097">
    <property type="entry name" value="AKR"/>
    <property type="match status" value="1"/>
</dbReference>
<dbReference type="GO" id="GO:0051596">
    <property type="term" value="P:methylglyoxal catabolic process"/>
    <property type="evidence" value="ECO:0007669"/>
    <property type="project" value="TreeGrafter"/>
</dbReference>
<evidence type="ECO:0000256" key="5">
    <source>
        <dbReference type="PIRSR" id="PIRSR000097-2"/>
    </source>
</evidence>
<dbReference type="OrthoDB" id="9804790at2"/>
<evidence type="ECO:0000256" key="3">
    <source>
        <dbReference type="ARBA" id="ARBA00023002"/>
    </source>
</evidence>
<dbReference type="SUPFAM" id="SSF51430">
    <property type="entry name" value="NAD(P)-linked oxidoreductase"/>
    <property type="match status" value="1"/>
</dbReference>
<dbReference type="Gene3D" id="3.20.20.100">
    <property type="entry name" value="NADP-dependent oxidoreductase domain"/>
    <property type="match status" value="1"/>
</dbReference>
<dbReference type="Proteomes" id="UP000244081">
    <property type="component" value="Unassembled WGS sequence"/>
</dbReference>
<reference evidence="8 9" key="1">
    <citation type="submission" date="2018-04" db="EMBL/GenBank/DDBJ databases">
        <title>Genomic Encyclopedia of Archaeal and Bacterial Type Strains, Phase II (KMG-II): from individual species to whole genera.</title>
        <authorList>
            <person name="Goeker M."/>
        </authorList>
    </citation>
    <scope>NUCLEOTIDE SEQUENCE [LARGE SCALE GENOMIC DNA]</scope>
    <source>
        <strain evidence="8 9">DSM 23382</strain>
    </source>
</reference>
<gene>
    <name evidence="8" type="ORF">C8N35_108117</name>
</gene>
<dbReference type="InterPro" id="IPR018170">
    <property type="entry name" value="Aldo/ket_reductase_CS"/>
</dbReference>
<feature type="domain" description="NADP-dependent oxidoreductase" evidence="7">
    <location>
        <begin position="14"/>
        <end position="255"/>
    </location>
</feature>
<feature type="active site" description="Proton donor" evidence="4">
    <location>
        <position position="47"/>
    </location>
</feature>
<dbReference type="PANTHER" id="PTHR43827:SF3">
    <property type="entry name" value="NADP-DEPENDENT OXIDOREDUCTASE DOMAIN-CONTAINING PROTEIN"/>
    <property type="match status" value="1"/>
</dbReference>
<dbReference type="InterPro" id="IPR023210">
    <property type="entry name" value="NADP_OxRdtase_dom"/>
</dbReference>
<organism evidence="8 9">
    <name type="scientific">Breoghania corrubedonensis</name>
    <dbReference type="NCBI Taxonomy" id="665038"/>
    <lineage>
        <taxon>Bacteria</taxon>
        <taxon>Pseudomonadati</taxon>
        <taxon>Pseudomonadota</taxon>
        <taxon>Alphaproteobacteria</taxon>
        <taxon>Hyphomicrobiales</taxon>
        <taxon>Stappiaceae</taxon>
        <taxon>Breoghania</taxon>
    </lineage>
</organism>
<evidence type="ECO:0000313" key="9">
    <source>
        <dbReference type="Proteomes" id="UP000244081"/>
    </source>
</evidence>
<keyword evidence="2" id="KW-0521">NADP</keyword>
<keyword evidence="9" id="KW-1185">Reference proteome</keyword>
<dbReference type="InterPro" id="IPR036812">
    <property type="entry name" value="NAD(P)_OxRdtase_dom_sf"/>
</dbReference>
<dbReference type="InterPro" id="IPR020471">
    <property type="entry name" value="AKR"/>
</dbReference>
<evidence type="ECO:0000256" key="6">
    <source>
        <dbReference type="PIRSR" id="PIRSR000097-3"/>
    </source>
</evidence>
<comment type="similarity">
    <text evidence="1">Belongs to the aldo/keto reductase family.</text>
</comment>
<evidence type="ECO:0000256" key="1">
    <source>
        <dbReference type="ARBA" id="ARBA00007905"/>
    </source>
</evidence>
<dbReference type="PROSITE" id="PS00798">
    <property type="entry name" value="ALDOKETO_REDUCTASE_1"/>
    <property type="match status" value="1"/>
</dbReference>
<proteinExistence type="inferred from homology"/>
<keyword evidence="3" id="KW-0560">Oxidoreductase</keyword>
<sequence length="272" mass="29637">METLSTRGLEMPRLGLGTYRMAGEACAQAVEHALSLGYRHIDTAEMYENEEGVGAGLAVSSVPRADIFLTTKVWHDHLTRDGIRRALDGSLEKLKTDHVDLYLVHWPAPDMDMGEIFETMAALKEEGLIKAMGAANFTVDLMKSAVEEIGAPIACNQVEYHVKLDQSKLLGYLRAKDIPLVAYVPLGQGRLADEDGLVAVAEKHGASPAQIALAWLMDQDGVAAIPKAGRLESQQANLDALKITLDDEDRKVIAALPKDQRYVDPSFAPDCD</sequence>
<evidence type="ECO:0000256" key="2">
    <source>
        <dbReference type="ARBA" id="ARBA00022857"/>
    </source>
</evidence>
<dbReference type="AlphaFoldDB" id="A0A2T5V5Q4"/>
<dbReference type="RefSeq" id="WP_107991143.1">
    <property type="nucleotide sequence ID" value="NZ_QAYG01000008.1"/>
</dbReference>
<dbReference type="EMBL" id="QAYG01000008">
    <property type="protein sequence ID" value="PTW59080.1"/>
    <property type="molecule type" value="Genomic_DNA"/>
</dbReference>
<dbReference type="Pfam" id="PF00248">
    <property type="entry name" value="Aldo_ket_red"/>
    <property type="match status" value="1"/>
</dbReference>
<feature type="site" description="Lowers pKa of active site Tyr" evidence="6">
    <location>
        <position position="72"/>
    </location>
</feature>
<evidence type="ECO:0000256" key="4">
    <source>
        <dbReference type="PIRSR" id="PIRSR000097-1"/>
    </source>
</evidence>
<dbReference type="GO" id="GO:1990002">
    <property type="term" value="F:methylglyoxal reductase (NADPH) (acetol producing) activity"/>
    <property type="evidence" value="ECO:0007669"/>
    <property type="project" value="TreeGrafter"/>
</dbReference>
<comment type="caution">
    <text evidence="8">The sequence shown here is derived from an EMBL/GenBank/DDBJ whole genome shotgun (WGS) entry which is preliminary data.</text>
</comment>